<keyword evidence="7" id="KW-1133">Transmembrane helix</keyword>
<feature type="coiled-coil region" evidence="6">
    <location>
        <begin position="402"/>
        <end position="436"/>
    </location>
</feature>
<evidence type="ECO:0000256" key="3">
    <source>
        <dbReference type="ARBA" id="ARBA00022679"/>
    </source>
</evidence>
<dbReference type="SUPFAM" id="SSF55874">
    <property type="entry name" value="ATPase domain of HSP90 chaperone/DNA topoisomerase II/histidine kinase"/>
    <property type="match status" value="1"/>
</dbReference>
<dbReference type="PANTHER" id="PTHR24421:SF10">
    <property type="entry name" value="NITRATE_NITRITE SENSOR PROTEIN NARQ"/>
    <property type="match status" value="1"/>
</dbReference>
<feature type="transmembrane region" description="Helical" evidence="7">
    <location>
        <begin position="259"/>
        <end position="278"/>
    </location>
</feature>
<feature type="transmembrane region" description="Helical" evidence="7">
    <location>
        <begin position="377"/>
        <end position="399"/>
    </location>
</feature>
<organism evidence="9 10">
    <name type="scientific">Caulobacter segnis</name>
    <dbReference type="NCBI Taxonomy" id="88688"/>
    <lineage>
        <taxon>Bacteria</taxon>
        <taxon>Pseudomonadati</taxon>
        <taxon>Pseudomonadota</taxon>
        <taxon>Alphaproteobacteria</taxon>
        <taxon>Caulobacterales</taxon>
        <taxon>Caulobacteraceae</taxon>
        <taxon>Caulobacter</taxon>
    </lineage>
</organism>
<keyword evidence="7" id="KW-0812">Transmembrane</keyword>
<dbReference type="SMART" id="SM00387">
    <property type="entry name" value="HATPase_c"/>
    <property type="match status" value="1"/>
</dbReference>
<evidence type="ECO:0000313" key="10">
    <source>
        <dbReference type="Proteomes" id="UP001057520"/>
    </source>
</evidence>
<evidence type="ECO:0000256" key="5">
    <source>
        <dbReference type="ARBA" id="ARBA00023012"/>
    </source>
</evidence>
<keyword evidence="5" id="KW-0902">Two-component regulatory system</keyword>
<protein>
    <recommendedName>
        <fullName evidence="2">histidine kinase</fullName>
        <ecNumber evidence="2">2.7.13.3</ecNumber>
    </recommendedName>
</protein>
<dbReference type="InterPro" id="IPR005467">
    <property type="entry name" value="His_kinase_dom"/>
</dbReference>
<dbReference type="PROSITE" id="PS50109">
    <property type="entry name" value="HIS_KIN"/>
    <property type="match status" value="1"/>
</dbReference>
<feature type="domain" description="Histidine kinase" evidence="8">
    <location>
        <begin position="445"/>
        <end position="630"/>
    </location>
</feature>
<feature type="transmembrane region" description="Helical" evidence="7">
    <location>
        <begin position="201"/>
        <end position="221"/>
    </location>
</feature>
<evidence type="ECO:0000256" key="7">
    <source>
        <dbReference type="SAM" id="Phobius"/>
    </source>
</evidence>
<reference evidence="9 10" key="1">
    <citation type="submission" date="2022-04" db="EMBL/GenBank/DDBJ databases">
        <title>Genome sequence of soybean root-associated Caulobacter segnis RL271.</title>
        <authorList>
            <person name="Longley R."/>
            <person name="Bonito G."/>
            <person name="Trigodet F."/>
            <person name="Crosson S."/>
            <person name="Fiebig A."/>
        </authorList>
    </citation>
    <scope>NUCLEOTIDE SEQUENCE [LARGE SCALE GENOMIC DNA]</scope>
    <source>
        <strain evidence="9 10">RL271</strain>
    </source>
</reference>
<feature type="transmembrane region" description="Helical" evidence="7">
    <location>
        <begin position="345"/>
        <end position="365"/>
    </location>
</feature>
<sequence length="642" mass="70668">MASSRRAWAVRAAWVAAALITVVLAFIIQGLGGGERITAATRITFATVGYQPPPPTSAGVPAGASVQLPYSTAPLWAPSAQKAPEHIATQVTWYALKVSPLPDDGRQLYLYIPRWKSDGTLAIYADGRMVYQSHANLQWNGTNQPLWIALPRTTASHPPARLDLRLQHVRGIGGAFSSVWIGDYLQLAPRYYVRDFFQVRLPAFSALAFLVTGVFALFVWFSRRAERIYGLYFLTSAACFLRMLHTFVGVEPLFISDAWFGWITVDSTFWMILTLHLFGAELHRARQPRLTGAILIVGGGWTIATLPGLLDPTLIAGPIYANMLVLGLVVSLNGIREALKAQSRLALMLSTWCLITIVVGVYDLSLQQNLVNIESVYLTNFTGVGFTLLFWYIMLSHYLEALEVATRAKADLAQRLAQREAELTASHAKLREVERRELLHQERQRLMQDMHDGLGSTLVGALRAFEGDRAADLDAVGILRGCIDDLKLTIDSMEPVETDLVLLLATLRFRLQPRLEAAGVKLSWDAGEAPPLEWLDQRHALHILRILQEAFANILKHSGARQVTVSVRAEGDQVLVRVQDDGRGFDPTLPARGGRGLTNQLRRAEAIGGAILWEPSARGANLALVLPISKPRRSASAAAATA</sequence>
<evidence type="ECO:0000256" key="1">
    <source>
        <dbReference type="ARBA" id="ARBA00000085"/>
    </source>
</evidence>
<dbReference type="InterPro" id="IPR036890">
    <property type="entry name" value="HATPase_C_sf"/>
</dbReference>
<dbReference type="EC" id="2.7.13.3" evidence="2"/>
<comment type="catalytic activity">
    <reaction evidence="1">
        <text>ATP + protein L-histidine = ADP + protein N-phospho-L-histidine.</text>
        <dbReference type="EC" id="2.7.13.3"/>
    </reaction>
</comment>
<accession>A0ABY4ZZI5</accession>
<dbReference type="PANTHER" id="PTHR24421">
    <property type="entry name" value="NITRATE/NITRITE SENSOR PROTEIN NARX-RELATED"/>
    <property type="match status" value="1"/>
</dbReference>
<dbReference type="EMBL" id="CP096040">
    <property type="protein sequence ID" value="USQ97948.1"/>
    <property type="molecule type" value="Genomic_DNA"/>
</dbReference>
<dbReference type="Pfam" id="PF02518">
    <property type="entry name" value="HATPase_c"/>
    <property type="match status" value="1"/>
</dbReference>
<gene>
    <name evidence="9" type="ORF">MZV50_10580</name>
</gene>
<evidence type="ECO:0000256" key="4">
    <source>
        <dbReference type="ARBA" id="ARBA00022777"/>
    </source>
</evidence>
<evidence type="ECO:0000256" key="2">
    <source>
        <dbReference type="ARBA" id="ARBA00012438"/>
    </source>
</evidence>
<feature type="transmembrane region" description="Helical" evidence="7">
    <location>
        <begin position="315"/>
        <end position="333"/>
    </location>
</feature>
<keyword evidence="4" id="KW-0418">Kinase</keyword>
<feature type="transmembrane region" description="Helical" evidence="7">
    <location>
        <begin position="228"/>
        <end position="247"/>
    </location>
</feature>
<keyword evidence="6" id="KW-0175">Coiled coil</keyword>
<dbReference type="CDD" id="cd16917">
    <property type="entry name" value="HATPase_UhpB-NarQ-NarX-like"/>
    <property type="match status" value="1"/>
</dbReference>
<proteinExistence type="predicted"/>
<dbReference type="Proteomes" id="UP001057520">
    <property type="component" value="Chromosome"/>
</dbReference>
<dbReference type="InterPro" id="IPR050482">
    <property type="entry name" value="Sensor_HK_TwoCompSys"/>
</dbReference>
<evidence type="ECO:0000313" key="9">
    <source>
        <dbReference type="EMBL" id="USQ97948.1"/>
    </source>
</evidence>
<dbReference type="Gene3D" id="3.30.565.10">
    <property type="entry name" value="Histidine kinase-like ATPase, C-terminal domain"/>
    <property type="match status" value="1"/>
</dbReference>
<feature type="transmembrane region" description="Helical" evidence="7">
    <location>
        <begin position="290"/>
        <end position="309"/>
    </location>
</feature>
<name>A0ABY4ZZI5_9CAUL</name>
<dbReference type="InterPro" id="IPR003594">
    <property type="entry name" value="HATPase_dom"/>
</dbReference>
<evidence type="ECO:0000259" key="8">
    <source>
        <dbReference type="PROSITE" id="PS50109"/>
    </source>
</evidence>
<evidence type="ECO:0000256" key="6">
    <source>
        <dbReference type="SAM" id="Coils"/>
    </source>
</evidence>
<keyword evidence="3" id="KW-0808">Transferase</keyword>
<keyword evidence="10" id="KW-1185">Reference proteome</keyword>
<keyword evidence="7" id="KW-0472">Membrane</keyword>
<feature type="transmembrane region" description="Helical" evidence="7">
    <location>
        <begin position="12"/>
        <end position="32"/>
    </location>
</feature>